<protein>
    <submittedName>
        <fullName evidence="1">Uncharacterized protein</fullName>
    </submittedName>
</protein>
<evidence type="ECO:0000313" key="1">
    <source>
        <dbReference type="EMBL" id="WCO66368.1"/>
    </source>
</evidence>
<dbReference type="Proteomes" id="UP001216390">
    <property type="component" value="Chromosome"/>
</dbReference>
<dbReference type="RefSeq" id="WP_272735891.1">
    <property type="nucleotide sequence ID" value="NZ_CP116942.1"/>
</dbReference>
<sequence>MTTTLKHAGDEEYLEAAAQRALPGEDVQAAAIFGLQDAIYGMMAGGAVGNRAGEALRHLGPVGDVAGLAVDVAAIHEAKKVMAKASGDMTVGLLVAVTTDRIVVFNWDGDGATEEKASFDRATTEVIVKRLGISKVVTLAPTDGSPGLKLHATTARMKKQSGPDKLVLHLLSGTSEEG</sequence>
<evidence type="ECO:0000313" key="2">
    <source>
        <dbReference type="Proteomes" id="UP001216390"/>
    </source>
</evidence>
<name>A0AAF0BUR6_9ACTN</name>
<gene>
    <name evidence="1" type="ORF">PO878_17865</name>
</gene>
<keyword evidence="2" id="KW-1185">Reference proteome</keyword>
<reference evidence="1" key="1">
    <citation type="submission" date="2023-01" db="EMBL/GenBank/DDBJ databases">
        <title>The diversity of Class Acidimicrobiia in South China Sea sediment environments and the proposal of Iamia marina sp. nov., a novel species of the genus Iamia.</title>
        <authorList>
            <person name="He Y."/>
            <person name="Tian X."/>
        </authorList>
    </citation>
    <scope>NUCLEOTIDE SEQUENCE</scope>
    <source>
        <strain evidence="1">DSM 19957</strain>
    </source>
</reference>
<dbReference type="AlphaFoldDB" id="A0AAF0BUR6"/>
<organism evidence="1 2">
    <name type="scientific">Iamia majanohamensis</name>
    <dbReference type="NCBI Taxonomy" id="467976"/>
    <lineage>
        <taxon>Bacteria</taxon>
        <taxon>Bacillati</taxon>
        <taxon>Actinomycetota</taxon>
        <taxon>Acidimicrobiia</taxon>
        <taxon>Acidimicrobiales</taxon>
        <taxon>Iamiaceae</taxon>
        <taxon>Iamia</taxon>
    </lineage>
</organism>
<dbReference type="KEGG" id="ima:PO878_17865"/>
<proteinExistence type="predicted"/>
<dbReference type="EMBL" id="CP116942">
    <property type="protein sequence ID" value="WCO66368.1"/>
    <property type="molecule type" value="Genomic_DNA"/>
</dbReference>
<accession>A0AAF0BUR6</accession>